<keyword evidence="5" id="KW-1185">Reference proteome</keyword>
<sequence>MMQYCGSSLAQASIPSSSPCKLHSLRSPTSSLFWGFSCHQDHLNLSNFRKILQSQKKVHGKDGVFLGFKLQCLSKDVDLSQKSLNKGKKKKYGGILPAILHKFDGGRDVETTLDSYCGKLNPKEQTLILKEQSRWDKVIRVFNWFKSQQDYAPNVIHYNVVLRALGRAQKWDELRLCWIEMSEKGVVASNNTYGMLVDVYGKAGLVKEALLWIKHMKLRGVFPDEVTMSTVIKVLKDAGEFDKADKFYKDWCVGRVELDYLDFESDEEALSLKQFLLTELFRSGGRSRDFGGVEESDLTRKPRLTTTYNTLIDLYGKAGRLEEAAGVFSNMLKASVPLDAFTFNTMIFICGSEGHLSEAEALLDAMEKRGIKPDTKTYNIFLKLYADLGDVNAALGWFRKIREFGLFPDDATHRVVIKILSERNMVEEVESVIQEIERIGKCVDQSSLPLLAKMYVCVGMNERVKLLIERVKSRGGFSSRIYAAILDVYAENGLWAEAEALFYGERDGFGQKRDVLEYNVMIKAYGKAQMYDKAISLFKSMRNQGTWPDECTYNSTIQMLAAGGLADRAREFLNEMMDARLKPSCLTFSAMIARFAEKKSFSIAIDVLQEMLLLDVKPNEIVYGSLINAFAEDGKFKEANLYFNAMEDSGISPNQVTLTSMIKAYGKIGSVEGARMMYERMKMFEGGPDIVASNSMLNVYAELGMLSEAETMYDHLRETSLADGVTFATMMLVYKNMGMFDSAIEIAEQMRESGFLRDCIGYNKVMACYATHGQLVECGKLLHEMVVVGKVAPNKETFKVLFTVLKKGGVPAEAVRDLQNSYYEGRPFAKQAVVTSAFSIVGLHAYALEWCGIFRKEEVGLKSNASAYNAAIRAYVAYGKIDDALKMFMRMQDEGVEPDVVTLINLVHCYGRAGMVEGVKRVHNQLKHGEVEPSEVLVKAVVEAYKNMKRPDLAELITQEMKLASEFEQFVDCGSEDIDERDIPLACGSYGDDLEF</sequence>
<evidence type="ECO:0000256" key="1">
    <source>
        <dbReference type="ARBA" id="ARBA00007626"/>
    </source>
</evidence>
<feature type="repeat" description="PPR" evidence="3">
    <location>
        <begin position="189"/>
        <end position="223"/>
    </location>
</feature>
<dbReference type="InterPro" id="IPR050872">
    <property type="entry name" value="PPR_P_subfamily"/>
</dbReference>
<feature type="repeat" description="PPR" evidence="3">
    <location>
        <begin position="619"/>
        <end position="653"/>
    </location>
</feature>
<keyword evidence="2" id="KW-0677">Repeat</keyword>
<feature type="repeat" description="PPR" evidence="3">
    <location>
        <begin position="864"/>
        <end position="898"/>
    </location>
</feature>
<dbReference type="Proteomes" id="UP001567538">
    <property type="component" value="Unassembled WGS sequence"/>
</dbReference>
<feature type="repeat" description="PPR" evidence="3">
    <location>
        <begin position="723"/>
        <end position="757"/>
    </location>
</feature>
<dbReference type="Pfam" id="PF01535">
    <property type="entry name" value="PPR"/>
    <property type="match status" value="6"/>
</dbReference>
<dbReference type="AlphaFoldDB" id="A0ABD1H1T1"/>
<dbReference type="NCBIfam" id="TIGR00756">
    <property type="entry name" value="PPR"/>
    <property type="match status" value="10"/>
</dbReference>
<feature type="repeat" description="PPR" evidence="3">
    <location>
        <begin position="154"/>
        <end position="188"/>
    </location>
</feature>
<dbReference type="Pfam" id="PF13041">
    <property type="entry name" value="PPR_2"/>
    <property type="match status" value="4"/>
</dbReference>
<dbReference type="PANTHER" id="PTHR46128">
    <property type="entry name" value="MITOCHONDRIAL GROUP I INTRON SPLICING FACTOR CCM1"/>
    <property type="match status" value="1"/>
</dbReference>
<accession>A0ABD1H1T1</accession>
<comment type="caution">
    <text evidence="4">The sequence shown here is derived from an EMBL/GenBank/DDBJ whole genome shotgun (WGS) entry which is preliminary data.</text>
</comment>
<dbReference type="InterPro" id="IPR002885">
    <property type="entry name" value="PPR_rpt"/>
</dbReference>
<gene>
    <name evidence="4" type="ORF">AAHA92_18200</name>
</gene>
<feature type="repeat" description="PPR" evidence="3">
    <location>
        <begin position="549"/>
        <end position="583"/>
    </location>
</feature>
<protein>
    <submittedName>
        <fullName evidence="4">Pentatricopeptide repeat-containing protein-like isoform X1</fullName>
    </submittedName>
</protein>
<evidence type="ECO:0000256" key="2">
    <source>
        <dbReference type="ARBA" id="ARBA00022737"/>
    </source>
</evidence>
<proteinExistence type="inferred from homology"/>
<reference evidence="4 5" key="1">
    <citation type="submission" date="2024-06" db="EMBL/GenBank/DDBJ databases">
        <title>A chromosome level genome sequence of Diviner's sage (Salvia divinorum).</title>
        <authorList>
            <person name="Ford S.A."/>
            <person name="Ro D.-K."/>
            <person name="Ness R.W."/>
            <person name="Phillips M.A."/>
        </authorList>
    </citation>
    <scope>NUCLEOTIDE SEQUENCE [LARGE SCALE GENOMIC DNA]</scope>
    <source>
        <strain evidence="4">SAF-2024a</strain>
        <tissue evidence="4">Leaf</tissue>
    </source>
</reference>
<name>A0ABD1H1T1_SALDI</name>
<comment type="similarity">
    <text evidence="1">Belongs to the PPR family. P subfamily.</text>
</comment>
<organism evidence="4 5">
    <name type="scientific">Salvia divinorum</name>
    <name type="common">Maria pastora</name>
    <name type="synonym">Diviner's sage</name>
    <dbReference type="NCBI Taxonomy" id="28513"/>
    <lineage>
        <taxon>Eukaryota</taxon>
        <taxon>Viridiplantae</taxon>
        <taxon>Streptophyta</taxon>
        <taxon>Embryophyta</taxon>
        <taxon>Tracheophyta</taxon>
        <taxon>Spermatophyta</taxon>
        <taxon>Magnoliopsida</taxon>
        <taxon>eudicotyledons</taxon>
        <taxon>Gunneridae</taxon>
        <taxon>Pentapetalae</taxon>
        <taxon>asterids</taxon>
        <taxon>lamiids</taxon>
        <taxon>Lamiales</taxon>
        <taxon>Lamiaceae</taxon>
        <taxon>Nepetoideae</taxon>
        <taxon>Mentheae</taxon>
        <taxon>Salviinae</taxon>
        <taxon>Salvia</taxon>
        <taxon>Salvia subgen. Calosphace</taxon>
    </lineage>
</organism>
<feature type="repeat" description="PPR" evidence="3">
    <location>
        <begin position="339"/>
        <end position="373"/>
    </location>
</feature>
<feature type="repeat" description="PPR" evidence="3">
    <location>
        <begin position="374"/>
        <end position="408"/>
    </location>
</feature>
<feature type="repeat" description="PPR" evidence="3">
    <location>
        <begin position="899"/>
        <end position="933"/>
    </location>
</feature>
<dbReference type="PROSITE" id="PS51375">
    <property type="entry name" value="PPR"/>
    <property type="match status" value="12"/>
</dbReference>
<feature type="repeat" description="PPR" evidence="3">
    <location>
        <begin position="304"/>
        <end position="338"/>
    </location>
</feature>
<evidence type="ECO:0000313" key="4">
    <source>
        <dbReference type="EMBL" id="KAL1550202.1"/>
    </source>
</evidence>
<feature type="repeat" description="PPR" evidence="3">
    <location>
        <begin position="514"/>
        <end position="548"/>
    </location>
</feature>
<dbReference type="SUPFAM" id="SSF81901">
    <property type="entry name" value="HCP-like"/>
    <property type="match status" value="1"/>
</dbReference>
<dbReference type="InterPro" id="IPR011990">
    <property type="entry name" value="TPR-like_helical_dom_sf"/>
</dbReference>
<evidence type="ECO:0000313" key="5">
    <source>
        <dbReference type="Proteomes" id="UP001567538"/>
    </source>
</evidence>
<dbReference type="PANTHER" id="PTHR46128:SF212">
    <property type="entry name" value="PENTATRICOPEPTIDE REPEAT-CONTAINING PROTEIN"/>
    <property type="match status" value="1"/>
</dbReference>
<dbReference type="EMBL" id="JBEAFC010000007">
    <property type="protein sequence ID" value="KAL1550202.1"/>
    <property type="molecule type" value="Genomic_DNA"/>
</dbReference>
<evidence type="ECO:0000256" key="3">
    <source>
        <dbReference type="PROSITE-ProRule" id="PRU00708"/>
    </source>
</evidence>
<dbReference type="Gene3D" id="1.25.40.10">
    <property type="entry name" value="Tetratricopeptide repeat domain"/>
    <property type="match status" value="6"/>
</dbReference>
<feature type="repeat" description="PPR" evidence="3">
    <location>
        <begin position="654"/>
        <end position="688"/>
    </location>
</feature>